<keyword evidence="3 6" id="KW-0812">Transmembrane</keyword>
<organism evidence="7 8">
    <name type="scientific">Aliivibrio logei</name>
    <name type="common">Vibrio logei</name>
    <dbReference type="NCBI Taxonomy" id="688"/>
    <lineage>
        <taxon>Bacteria</taxon>
        <taxon>Pseudomonadati</taxon>
        <taxon>Pseudomonadota</taxon>
        <taxon>Gammaproteobacteria</taxon>
        <taxon>Vibrionales</taxon>
        <taxon>Vibrionaceae</taxon>
        <taxon>Aliivibrio</taxon>
    </lineage>
</organism>
<dbReference type="OrthoDB" id="9789527at2"/>
<comment type="subcellular location">
    <subcellularLocation>
        <location evidence="1">Membrane</location>
        <topology evidence="1">Multi-pass membrane protein</topology>
    </subcellularLocation>
</comment>
<dbReference type="NCBIfam" id="NF007690">
    <property type="entry name" value="PRK10367.1"/>
    <property type="match status" value="1"/>
</dbReference>
<dbReference type="NCBIfam" id="TIGR00797">
    <property type="entry name" value="matE"/>
    <property type="match status" value="1"/>
</dbReference>
<keyword evidence="4 6" id="KW-1133">Transmembrane helix</keyword>
<dbReference type="PANTHER" id="PTHR42893:SF46">
    <property type="entry name" value="PROTEIN DETOXIFICATION 44, CHLOROPLASTIC"/>
    <property type="match status" value="1"/>
</dbReference>
<dbReference type="EMBL" id="MAJU01000025">
    <property type="protein sequence ID" value="OCH18444.1"/>
    <property type="molecule type" value="Genomic_DNA"/>
</dbReference>
<feature type="transmembrane region" description="Helical" evidence="6">
    <location>
        <begin position="412"/>
        <end position="434"/>
    </location>
</feature>
<gene>
    <name evidence="7" type="ORF">A6E04_17365</name>
</gene>
<feature type="transmembrane region" description="Helical" evidence="6">
    <location>
        <begin position="163"/>
        <end position="186"/>
    </location>
</feature>
<feature type="transmembrane region" description="Helical" evidence="6">
    <location>
        <begin position="245"/>
        <end position="264"/>
    </location>
</feature>
<dbReference type="AlphaFoldDB" id="A0A1B9NVA1"/>
<dbReference type="PANTHER" id="PTHR42893">
    <property type="entry name" value="PROTEIN DETOXIFICATION 44, CHLOROPLASTIC-RELATED"/>
    <property type="match status" value="1"/>
</dbReference>
<dbReference type="CDD" id="cd13136">
    <property type="entry name" value="MATE_DinF_like"/>
    <property type="match status" value="1"/>
</dbReference>
<feature type="transmembrane region" description="Helical" evidence="6">
    <location>
        <begin position="137"/>
        <end position="156"/>
    </location>
</feature>
<dbReference type="InterPro" id="IPR044644">
    <property type="entry name" value="DinF-like"/>
</dbReference>
<dbReference type="Pfam" id="PF01554">
    <property type="entry name" value="MatE"/>
    <property type="match status" value="2"/>
</dbReference>
<sequence>MWQVLKNLTLHRRVLALAIPMVLSNITTPLLGLVDAAVIGHLDQAWYLGGVAVGGTMISVTFWLLGFLRMATTGLSAQAYGAEDKQLLSQTFSQGIFLALCFSFILLIFHQPLSYAIFSFSNAAPEVKMYAEQYFSIRIWSAPAALSNLVIMGWLLGTQNARYPMWLVIITNSINIVLDLLFVVGFNWKVEGAAFASVLADYSALLLGLFFVFKQKEALYLPRFLMPLSELLLGFKRLFKLNRDIFLRSLCLQACFTFMTFKGASLGVDIVAANAVLMSFLMMISYGMDGFAYAMEAMVGKAIGAKSKTQLSESLIGITFWSFAISLLLSVAFGVFGAGLIGMISSITEVQNTALIYLPWLIAMPLISMWCFLLDGIFVGATKGSEMRNSMFIAMLTFFVVWWLMTPYGNHALWAAMISFMGMRGISLAITFYVQWKKGVFLS</sequence>
<accession>A0A1B9NVA1</accession>
<feature type="transmembrane region" description="Helical" evidence="6">
    <location>
        <begin position="390"/>
        <end position="406"/>
    </location>
</feature>
<evidence type="ECO:0000313" key="8">
    <source>
        <dbReference type="Proteomes" id="UP000093523"/>
    </source>
</evidence>
<feature type="transmembrane region" description="Helical" evidence="6">
    <location>
        <begin position="315"/>
        <end position="344"/>
    </location>
</feature>
<proteinExistence type="inferred from homology"/>
<protein>
    <submittedName>
        <fullName evidence="7">MATE family efflux transporter</fullName>
    </submittedName>
</protein>
<feature type="transmembrane region" description="Helical" evidence="6">
    <location>
        <begin position="46"/>
        <end position="68"/>
    </location>
</feature>
<dbReference type="Proteomes" id="UP000093523">
    <property type="component" value="Unassembled WGS sequence"/>
</dbReference>
<feature type="transmembrane region" description="Helical" evidence="6">
    <location>
        <begin position="270"/>
        <end position="294"/>
    </location>
</feature>
<evidence type="ECO:0000256" key="5">
    <source>
        <dbReference type="ARBA" id="ARBA00023136"/>
    </source>
</evidence>
<dbReference type="GO" id="GO:0042910">
    <property type="term" value="F:xenobiotic transmembrane transporter activity"/>
    <property type="evidence" value="ECO:0007669"/>
    <property type="project" value="InterPro"/>
</dbReference>
<dbReference type="STRING" id="688.A6E04_17365"/>
<dbReference type="RefSeq" id="WP_017020966.1">
    <property type="nucleotide sequence ID" value="NZ_CAWMPN010000025.1"/>
</dbReference>
<dbReference type="GO" id="GO:0005886">
    <property type="term" value="C:plasma membrane"/>
    <property type="evidence" value="ECO:0007669"/>
    <property type="project" value="TreeGrafter"/>
</dbReference>
<name>A0A1B9NVA1_ALILO</name>
<dbReference type="GO" id="GO:0015297">
    <property type="term" value="F:antiporter activity"/>
    <property type="evidence" value="ECO:0007669"/>
    <property type="project" value="InterPro"/>
</dbReference>
<evidence type="ECO:0000256" key="6">
    <source>
        <dbReference type="SAM" id="Phobius"/>
    </source>
</evidence>
<evidence type="ECO:0000256" key="3">
    <source>
        <dbReference type="ARBA" id="ARBA00022692"/>
    </source>
</evidence>
<evidence type="ECO:0000256" key="1">
    <source>
        <dbReference type="ARBA" id="ARBA00004141"/>
    </source>
</evidence>
<dbReference type="InterPro" id="IPR002528">
    <property type="entry name" value="MATE_fam"/>
</dbReference>
<evidence type="ECO:0000313" key="7">
    <source>
        <dbReference type="EMBL" id="OCH18444.1"/>
    </source>
</evidence>
<evidence type="ECO:0000256" key="4">
    <source>
        <dbReference type="ARBA" id="ARBA00022989"/>
    </source>
</evidence>
<feature type="transmembrane region" description="Helical" evidence="6">
    <location>
        <begin position="356"/>
        <end position="378"/>
    </location>
</feature>
<evidence type="ECO:0000256" key="2">
    <source>
        <dbReference type="ARBA" id="ARBA00010199"/>
    </source>
</evidence>
<feature type="transmembrane region" description="Helical" evidence="6">
    <location>
        <begin position="95"/>
        <end position="117"/>
    </location>
</feature>
<reference evidence="7 8" key="1">
    <citation type="submission" date="2016-06" db="EMBL/GenBank/DDBJ databases">
        <authorList>
            <person name="Kjaerup R.B."/>
            <person name="Dalgaard T.S."/>
            <person name="Juul-Madsen H.R."/>
        </authorList>
    </citation>
    <scope>NUCLEOTIDE SEQUENCE [LARGE SCALE GENOMIC DNA]</scope>
    <source>
        <strain evidence="7 8">1S159</strain>
    </source>
</reference>
<feature type="transmembrane region" description="Helical" evidence="6">
    <location>
        <begin position="192"/>
        <end position="213"/>
    </location>
</feature>
<comment type="similarity">
    <text evidence="2">Belongs to the multi antimicrobial extrusion (MATE) (TC 2.A.66.1) family.</text>
</comment>
<comment type="caution">
    <text evidence="7">The sequence shown here is derived from an EMBL/GenBank/DDBJ whole genome shotgun (WGS) entry which is preliminary data.</text>
</comment>
<keyword evidence="5 6" id="KW-0472">Membrane</keyword>